<comment type="similarity">
    <text evidence="2 7">Belongs to the cytochrome c oxidase subunit 3 family.</text>
</comment>
<keyword evidence="3" id="KW-1003">Cell membrane</keyword>
<dbReference type="PROSITE" id="PS50253">
    <property type="entry name" value="COX3"/>
    <property type="match status" value="1"/>
</dbReference>
<dbReference type="RefSeq" id="WP_235008030.1">
    <property type="nucleotide sequence ID" value="NZ_FCNW02000099.1"/>
</dbReference>
<evidence type="ECO:0000256" key="1">
    <source>
        <dbReference type="ARBA" id="ARBA00004651"/>
    </source>
</evidence>
<sequence length="202" mass="23041">MASDRAIPLSERALPVGSVGRHAGGWWGMWTLIVTEAALFGYLIFSYLYLYSQYTGKWPPEGLPKLGTAGINTVVLLFSSVFVWLCEYLVKRRRFRLAAGSMFVGIVLGILFVGLQMKEYHDHHYGPSTHLYGSLYYTITGFHMLHVMVGLCVLTFLLICTGLKYFDDRRHSALTIGGMYWHFVDIVWLFIFSTLYLSPYVL</sequence>
<organism evidence="10 11">
    <name type="scientific">Caballeronia humi</name>
    <dbReference type="NCBI Taxonomy" id="326474"/>
    <lineage>
        <taxon>Bacteria</taxon>
        <taxon>Pseudomonadati</taxon>
        <taxon>Pseudomonadota</taxon>
        <taxon>Betaproteobacteria</taxon>
        <taxon>Burkholderiales</taxon>
        <taxon>Burkholderiaceae</taxon>
        <taxon>Caballeronia</taxon>
    </lineage>
</organism>
<dbReference type="AlphaFoldDB" id="A0A158JHS9"/>
<dbReference type="SUPFAM" id="SSF81452">
    <property type="entry name" value="Cytochrome c oxidase subunit III-like"/>
    <property type="match status" value="1"/>
</dbReference>
<keyword evidence="6 8" id="KW-0472">Membrane</keyword>
<evidence type="ECO:0000256" key="8">
    <source>
        <dbReference type="SAM" id="Phobius"/>
    </source>
</evidence>
<feature type="domain" description="Heme-copper oxidase subunit III family profile" evidence="9">
    <location>
        <begin position="24"/>
        <end position="200"/>
    </location>
</feature>
<keyword evidence="4 7" id="KW-0812">Transmembrane</keyword>
<comment type="caution">
    <text evidence="10">The sequence shown here is derived from an EMBL/GenBank/DDBJ whole genome shotgun (WGS) entry which is preliminary data.</text>
</comment>
<feature type="transmembrane region" description="Helical" evidence="8">
    <location>
        <begin position="180"/>
        <end position="201"/>
    </location>
</feature>
<dbReference type="InterPro" id="IPR013833">
    <property type="entry name" value="Cyt_c_oxidase_su3_a-hlx"/>
</dbReference>
<comment type="subcellular location">
    <subcellularLocation>
        <location evidence="1 7">Cell membrane</location>
        <topology evidence="1 7">Multi-pass membrane protein</topology>
    </subcellularLocation>
</comment>
<dbReference type="GO" id="GO:0005886">
    <property type="term" value="C:plasma membrane"/>
    <property type="evidence" value="ECO:0007669"/>
    <property type="project" value="UniProtKB-SubCell"/>
</dbReference>
<dbReference type="PANTHER" id="PTHR11403">
    <property type="entry name" value="CYTOCHROME C OXIDASE SUBUNIT III"/>
    <property type="match status" value="1"/>
</dbReference>
<dbReference type="Gene3D" id="1.20.120.80">
    <property type="entry name" value="Cytochrome c oxidase, subunit III, four-helix bundle"/>
    <property type="match status" value="1"/>
</dbReference>
<dbReference type="InterPro" id="IPR035973">
    <property type="entry name" value="Cyt_c_oxidase_su3-like_sf"/>
</dbReference>
<dbReference type="GO" id="GO:0004129">
    <property type="term" value="F:cytochrome-c oxidase activity"/>
    <property type="evidence" value="ECO:0007669"/>
    <property type="project" value="InterPro"/>
</dbReference>
<keyword evidence="11" id="KW-1185">Reference proteome</keyword>
<accession>A0A158JHS9</accession>
<feature type="transmembrane region" description="Helical" evidence="8">
    <location>
        <begin position="97"/>
        <end position="115"/>
    </location>
</feature>
<feature type="transmembrane region" description="Helical" evidence="8">
    <location>
        <begin position="135"/>
        <end position="159"/>
    </location>
</feature>
<evidence type="ECO:0000259" key="9">
    <source>
        <dbReference type="PROSITE" id="PS50253"/>
    </source>
</evidence>
<dbReference type="EMBL" id="FCNW02000099">
    <property type="protein sequence ID" value="SAL68013.1"/>
    <property type="molecule type" value="Genomic_DNA"/>
</dbReference>
<feature type="transmembrane region" description="Helical" evidence="8">
    <location>
        <begin position="27"/>
        <end position="49"/>
    </location>
</feature>
<evidence type="ECO:0000256" key="6">
    <source>
        <dbReference type="ARBA" id="ARBA00023136"/>
    </source>
</evidence>
<protein>
    <submittedName>
        <fullName evidence="10">Cytochrome c oxidase subunit I</fullName>
    </submittedName>
</protein>
<dbReference type="PANTHER" id="PTHR11403:SF2">
    <property type="entry name" value="CYTOCHROME BO(3) UBIQUINOL OXIDASE SUBUNIT 3"/>
    <property type="match status" value="1"/>
</dbReference>
<dbReference type="InterPro" id="IPR000298">
    <property type="entry name" value="Cyt_c_oxidase-like_su3"/>
</dbReference>
<evidence type="ECO:0000313" key="11">
    <source>
        <dbReference type="Proteomes" id="UP000054977"/>
    </source>
</evidence>
<dbReference type="Proteomes" id="UP000054977">
    <property type="component" value="Unassembled WGS sequence"/>
</dbReference>
<dbReference type="STRING" id="326474.AWB65_06637"/>
<gene>
    <name evidence="10" type="ORF">AWB65_06637</name>
</gene>
<evidence type="ECO:0000313" key="10">
    <source>
        <dbReference type="EMBL" id="SAL68013.1"/>
    </source>
</evidence>
<evidence type="ECO:0000256" key="7">
    <source>
        <dbReference type="RuleBase" id="RU003376"/>
    </source>
</evidence>
<dbReference type="GO" id="GO:0019646">
    <property type="term" value="P:aerobic electron transport chain"/>
    <property type="evidence" value="ECO:0007669"/>
    <property type="project" value="InterPro"/>
</dbReference>
<dbReference type="CDD" id="cd00386">
    <property type="entry name" value="Heme_Cu_Oxidase_III_like"/>
    <property type="match status" value="1"/>
</dbReference>
<name>A0A158JHS9_9BURK</name>
<evidence type="ECO:0000256" key="3">
    <source>
        <dbReference type="ARBA" id="ARBA00022475"/>
    </source>
</evidence>
<evidence type="ECO:0000256" key="4">
    <source>
        <dbReference type="ARBA" id="ARBA00022692"/>
    </source>
</evidence>
<reference evidence="10" key="1">
    <citation type="submission" date="2016-01" db="EMBL/GenBank/DDBJ databases">
        <authorList>
            <person name="Peeters C."/>
        </authorList>
    </citation>
    <scope>NUCLEOTIDE SEQUENCE [LARGE SCALE GENOMIC DNA]</scope>
    <source>
        <strain evidence="10">LMG 22934</strain>
    </source>
</reference>
<evidence type="ECO:0000256" key="5">
    <source>
        <dbReference type="ARBA" id="ARBA00022989"/>
    </source>
</evidence>
<dbReference type="InterPro" id="IPR024791">
    <property type="entry name" value="Cyt_c/ubiquinol_Oxase_su3"/>
</dbReference>
<dbReference type="Pfam" id="PF00510">
    <property type="entry name" value="COX3"/>
    <property type="match status" value="1"/>
</dbReference>
<evidence type="ECO:0000256" key="2">
    <source>
        <dbReference type="ARBA" id="ARBA00010581"/>
    </source>
</evidence>
<keyword evidence="5 8" id="KW-1133">Transmembrane helix</keyword>
<feature type="transmembrane region" description="Helical" evidence="8">
    <location>
        <begin position="69"/>
        <end position="90"/>
    </location>
</feature>
<proteinExistence type="inferred from homology"/>